<feature type="region of interest" description="Disordered" evidence="1">
    <location>
        <begin position="1"/>
        <end position="22"/>
    </location>
</feature>
<feature type="transmembrane region" description="Helical" evidence="2">
    <location>
        <begin position="78"/>
        <end position="95"/>
    </location>
</feature>
<organism evidence="3 4">
    <name type="scientific">Actinopolyspora xinjiangensis</name>
    <dbReference type="NCBI Taxonomy" id="405564"/>
    <lineage>
        <taxon>Bacteria</taxon>
        <taxon>Bacillati</taxon>
        <taxon>Actinomycetota</taxon>
        <taxon>Actinomycetes</taxon>
        <taxon>Actinopolysporales</taxon>
        <taxon>Actinopolysporaceae</taxon>
        <taxon>Actinopolyspora</taxon>
    </lineage>
</organism>
<keyword evidence="2" id="KW-1133">Transmembrane helix</keyword>
<accession>A0A1H0QXL3</accession>
<name>A0A1H0QXL3_9ACTN</name>
<feature type="region of interest" description="Disordered" evidence="1">
    <location>
        <begin position="557"/>
        <end position="584"/>
    </location>
</feature>
<evidence type="ECO:0000256" key="2">
    <source>
        <dbReference type="SAM" id="Phobius"/>
    </source>
</evidence>
<evidence type="ECO:0000256" key="1">
    <source>
        <dbReference type="SAM" id="MobiDB-lite"/>
    </source>
</evidence>
<proteinExistence type="predicted"/>
<evidence type="ECO:0000313" key="4">
    <source>
        <dbReference type="Proteomes" id="UP000199497"/>
    </source>
</evidence>
<sequence length="584" mass="64448">MQPPPQGPGEGTDERSHPARHQEVDSHLVAAVHLKPELADRLIDNYTSAPREALPPPQGTDAVNVLTQALTARRKRRIRDVLLLVLTALAGLALFPYTVMFLLGLATLWLFWSLTFGARRQLLGPAPKARTDEEQAHPLGVLITSVFLSGAFAALSFTTRVSASLSSERSTYYSEPDTFPHPSIGTTLLAPVLLFVLCLVAILAILLLDKWVTRHLVASHGGSIPLGTNPLVAGTANSLISGVRHRYGGLLAAVAQRGDERTVLAHAGWDAFVGYGEKVNAWTLPLVLRTRSEETDPPVLRPREVYSAVTEELRSMWDSDLLAPGRRLRGLTVGPLVVVNTRGLRENLNTHTARALLSSETGQPVDRTDAETLNQLIDEDFEWVRHFQHSSVMSWNSDQLISTMFNIGCDNRTLYLEWNAYCLYPMAQRYRLAGFLRPSGKQVVAATLLEFLQLLGSLVWRAKNLNRATDPTTGKSLPGRDRNVRSIRELVAEEHCANEFQDLDGQRHMTLLEERTLSAVRNHLSERGFDTEGLEQHTTQIINNTSNSFNNSQFLGPQNFGEGGSAVSAPHRHATSGGVRKESN</sequence>
<feature type="transmembrane region" description="Helical" evidence="2">
    <location>
        <begin position="139"/>
        <end position="163"/>
    </location>
</feature>
<protein>
    <submittedName>
        <fullName evidence="3">Uncharacterized protein</fullName>
    </submittedName>
</protein>
<dbReference type="Proteomes" id="UP000199497">
    <property type="component" value="Unassembled WGS sequence"/>
</dbReference>
<dbReference type="AlphaFoldDB" id="A0A1H0QXL3"/>
<dbReference type="EMBL" id="FNJR01000002">
    <property type="protein sequence ID" value="SDP21619.1"/>
    <property type="molecule type" value="Genomic_DNA"/>
</dbReference>
<feature type="transmembrane region" description="Helical" evidence="2">
    <location>
        <begin position="183"/>
        <end position="208"/>
    </location>
</feature>
<keyword evidence="2" id="KW-0472">Membrane</keyword>
<dbReference type="STRING" id="405564.SAMN04487905_102426"/>
<keyword evidence="2" id="KW-0812">Transmembrane</keyword>
<feature type="compositionally biased region" description="Basic and acidic residues" evidence="1">
    <location>
        <begin position="12"/>
        <end position="22"/>
    </location>
</feature>
<gene>
    <name evidence="3" type="ORF">SAMN04487905_102426</name>
</gene>
<reference evidence="4" key="1">
    <citation type="submission" date="2016-10" db="EMBL/GenBank/DDBJ databases">
        <authorList>
            <person name="Varghese N."/>
            <person name="Submissions S."/>
        </authorList>
    </citation>
    <scope>NUCLEOTIDE SEQUENCE [LARGE SCALE GENOMIC DNA]</scope>
    <source>
        <strain evidence="4">DSM 46732</strain>
    </source>
</reference>
<dbReference type="RefSeq" id="WP_139182906.1">
    <property type="nucleotide sequence ID" value="NZ_FNJR01000002.1"/>
</dbReference>
<dbReference type="OrthoDB" id="3078176at2"/>
<keyword evidence="4" id="KW-1185">Reference proteome</keyword>
<evidence type="ECO:0000313" key="3">
    <source>
        <dbReference type="EMBL" id="SDP21619.1"/>
    </source>
</evidence>